<gene>
    <name evidence="1" type="ORF">KIN20_005327</name>
</gene>
<dbReference type="EMBL" id="JAHQIW010000721">
    <property type="protein sequence ID" value="KAJ1349707.1"/>
    <property type="molecule type" value="Genomic_DNA"/>
</dbReference>
<proteinExistence type="predicted"/>
<evidence type="ECO:0000313" key="1">
    <source>
        <dbReference type="EMBL" id="KAJ1349707.1"/>
    </source>
</evidence>
<dbReference type="AlphaFoldDB" id="A0AAD5QFT5"/>
<accession>A0AAD5QFT5</accession>
<protein>
    <submittedName>
        <fullName evidence="1">Uncharacterized protein</fullName>
    </submittedName>
</protein>
<name>A0AAD5QFT5_PARTN</name>
<dbReference type="Proteomes" id="UP001196413">
    <property type="component" value="Unassembled WGS sequence"/>
</dbReference>
<organism evidence="1 2">
    <name type="scientific">Parelaphostrongylus tenuis</name>
    <name type="common">Meningeal worm</name>
    <dbReference type="NCBI Taxonomy" id="148309"/>
    <lineage>
        <taxon>Eukaryota</taxon>
        <taxon>Metazoa</taxon>
        <taxon>Ecdysozoa</taxon>
        <taxon>Nematoda</taxon>
        <taxon>Chromadorea</taxon>
        <taxon>Rhabditida</taxon>
        <taxon>Rhabditina</taxon>
        <taxon>Rhabditomorpha</taxon>
        <taxon>Strongyloidea</taxon>
        <taxon>Metastrongylidae</taxon>
        <taxon>Parelaphostrongylus</taxon>
    </lineage>
</organism>
<comment type="caution">
    <text evidence="1">The sequence shown here is derived from an EMBL/GenBank/DDBJ whole genome shotgun (WGS) entry which is preliminary data.</text>
</comment>
<keyword evidence="2" id="KW-1185">Reference proteome</keyword>
<evidence type="ECO:0000313" key="2">
    <source>
        <dbReference type="Proteomes" id="UP001196413"/>
    </source>
</evidence>
<sequence>MIRGLRYCVRRHHRFMRQTTAMNDDRGGKRQMQNFMFLLVGDLTFFSNFEEDIGTTKFIV</sequence>
<reference evidence="1" key="1">
    <citation type="submission" date="2021-06" db="EMBL/GenBank/DDBJ databases">
        <title>Parelaphostrongylus tenuis whole genome reference sequence.</title>
        <authorList>
            <person name="Garwood T.J."/>
            <person name="Larsen P.A."/>
            <person name="Fountain-Jones N.M."/>
            <person name="Garbe J.R."/>
            <person name="Macchietto M.G."/>
            <person name="Kania S.A."/>
            <person name="Gerhold R.W."/>
            <person name="Richards J.E."/>
            <person name="Wolf T.M."/>
        </authorList>
    </citation>
    <scope>NUCLEOTIDE SEQUENCE</scope>
    <source>
        <strain evidence="1">MNPRO001-30</strain>
        <tissue evidence="1">Meninges</tissue>
    </source>
</reference>